<dbReference type="EMBL" id="AZHX01001581">
    <property type="protein sequence ID" value="ETX01870.1"/>
    <property type="molecule type" value="Genomic_DNA"/>
</dbReference>
<evidence type="ECO:0000256" key="1">
    <source>
        <dbReference type="ARBA" id="ARBA00004167"/>
    </source>
</evidence>
<dbReference type="InterPro" id="IPR037682">
    <property type="entry name" value="TonB_C"/>
</dbReference>
<comment type="subcellular location">
    <subcellularLocation>
        <location evidence="1">Membrane</location>
        <topology evidence="1">Single-pass membrane protein</topology>
    </subcellularLocation>
</comment>
<dbReference type="Gene3D" id="3.30.1150.10">
    <property type="match status" value="1"/>
</dbReference>
<accession>W4LVF1</accession>
<proteinExistence type="predicted"/>
<evidence type="ECO:0000256" key="5">
    <source>
        <dbReference type="SAM" id="MobiDB-lite"/>
    </source>
</evidence>
<feature type="domain" description="TonB C-terminal" evidence="6">
    <location>
        <begin position="235"/>
        <end position="293"/>
    </location>
</feature>
<evidence type="ECO:0000256" key="4">
    <source>
        <dbReference type="ARBA" id="ARBA00023136"/>
    </source>
</evidence>
<dbReference type="NCBIfam" id="TIGR01352">
    <property type="entry name" value="tonB_Cterm"/>
    <property type="match status" value="1"/>
</dbReference>
<evidence type="ECO:0000259" key="6">
    <source>
        <dbReference type="Pfam" id="PF03544"/>
    </source>
</evidence>
<dbReference type="Proteomes" id="UP000019140">
    <property type="component" value="Unassembled WGS sequence"/>
</dbReference>
<organism evidence="7 8">
    <name type="scientific">Candidatus Entotheonella gemina</name>
    <dbReference type="NCBI Taxonomy" id="1429439"/>
    <lineage>
        <taxon>Bacteria</taxon>
        <taxon>Pseudomonadati</taxon>
        <taxon>Nitrospinota/Tectimicrobiota group</taxon>
        <taxon>Candidatus Tectimicrobiota</taxon>
        <taxon>Candidatus Entotheonellia</taxon>
        <taxon>Candidatus Entotheonellales</taxon>
        <taxon>Candidatus Entotheonellaceae</taxon>
        <taxon>Candidatus Entotheonella</taxon>
    </lineage>
</organism>
<dbReference type="Pfam" id="PF03544">
    <property type="entry name" value="TonB_C"/>
    <property type="match status" value="1"/>
</dbReference>
<keyword evidence="4" id="KW-0472">Membrane</keyword>
<gene>
    <name evidence="7" type="ORF">ETSY2_36545</name>
</gene>
<reference evidence="7 8" key="1">
    <citation type="journal article" date="2014" name="Nature">
        <title>An environmental bacterial taxon with a large and distinct metabolic repertoire.</title>
        <authorList>
            <person name="Wilson M.C."/>
            <person name="Mori T."/>
            <person name="Ruckert C."/>
            <person name="Uria A.R."/>
            <person name="Helf M.J."/>
            <person name="Takada K."/>
            <person name="Gernert C."/>
            <person name="Steffens U.A."/>
            <person name="Heycke N."/>
            <person name="Schmitt S."/>
            <person name="Rinke C."/>
            <person name="Helfrich E.J."/>
            <person name="Brachmann A.O."/>
            <person name="Gurgui C."/>
            <person name="Wakimoto T."/>
            <person name="Kracht M."/>
            <person name="Crusemann M."/>
            <person name="Hentschel U."/>
            <person name="Abe I."/>
            <person name="Matsunaga S."/>
            <person name="Kalinowski J."/>
            <person name="Takeyama H."/>
            <person name="Piel J."/>
        </authorList>
    </citation>
    <scope>NUCLEOTIDE SEQUENCE [LARGE SCALE GENOMIC DNA]</scope>
    <source>
        <strain evidence="8">TSY2</strain>
    </source>
</reference>
<dbReference type="GO" id="GO:0016020">
    <property type="term" value="C:membrane"/>
    <property type="evidence" value="ECO:0007669"/>
    <property type="project" value="UniProtKB-SubCell"/>
</dbReference>
<dbReference type="SUPFAM" id="SSF74653">
    <property type="entry name" value="TolA/TonB C-terminal domain"/>
    <property type="match status" value="1"/>
</dbReference>
<dbReference type="AlphaFoldDB" id="W4LVF1"/>
<dbReference type="HOGENOM" id="CLU_926486_0_0_7"/>
<feature type="region of interest" description="Disordered" evidence="5">
    <location>
        <begin position="114"/>
        <end position="133"/>
    </location>
</feature>
<comment type="caution">
    <text evidence="7">The sequence shown here is derived from an EMBL/GenBank/DDBJ whole genome shotgun (WGS) entry which is preliminary data.</text>
</comment>
<dbReference type="InterPro" id="IPR006260">
    <property type="entry name" value="TonB/TolA_C"/>
</dbReference>
<sequence>MYRDFLLACVLSLIFHLGILFGLPAPVWESFEAEDVPRDVELVAMTLPDPQALNANESLELTPPPQPPPPPPKVLTFDNSRIAPISRKQIDGIIEQASKGESMQLTMPALELPAHKPSDISSPPPPLPAPPVDTSEVVAALLESSPEAPGQPQGKAKAVGLGQLRLGEKQAPSRLATPKIDPNLLAPPPPQAAAPVALPIPKPEPELGIQGPVAQREPLSKPPLPEVVVVADSEITLKFWVRPDGVVSRIVTVRKDDTELEAAAIRYLSGWRFSPLLPHETQEEQWGTITVRFLRPVR</sequence>
<evidence type="ECO:0000313" key="7">
    <source>
        <dbReference type="EMBL" id="ETX01870.1"/>
    </source>
</evidence>
<dbReference type="GO" id="GO:0055085">
    <property type="term" value="P:transmembrane transport"/>
    <property type="evidence" value="ECO:0007669"/>
    <property type="project" value="InterPro"/>
</dbReference>
<feature type="compositionally biased region" description="Pro residues" evidence="5">
    <location>
        <begin position="122"/>
        <end position="131"/>
    </location>
</feature>
<protein>
    <recommendedName>
        <fullName evidence="6">TonB C-terminal domain-containing protein</fullName>
    </recommendedName>
</protein>
<keyword evidence="2" id="KW-0812">Transmembrane</keyword>
<keyword evidence="8" id="KW-1185">Reference proteome</keyword>
<evidence type="ECO:0000256" key="2">
    <source>
        <dbReference type="ARBA" id="ARBA00022692"/>
    </source>
</evidence>
<name>W4LVF1_9BACT</name>
<evidence type="ECO:0000313" key="8">
    <source>
        <dbReference type="Proteomes" id="UP000019140"/>
    </source>
</evidence>
<evidence type="ECO:0000256" key="3">
    <source>
        <dbReference type="ARBA" id="ARBA00022989"/>
    </source>
</evidence>
<keyword evidence="3" id="KW-1133">Transmembrane helix</keyword>